<dbReference type="AlphaFoldDB" id="A0A6A6EV54"/>
<protein>
    <recommendedName>
        <fullName evidence="4">RNI-like protein</fullName>
    </recommendedName>
</protein>
<dbReference type="InterPro" id="IPR032675">
    <property type="entry name" value="LRR_dom_sf"/>
</dbReference>
<dbReference type="EMBL" id="ML994613">
    <property type="protein sequence ID" value="KAF2193756.1"/>
    <property type="molecule type" value="Genomic_DNA"/>
</dbReference>
<organism evidence="2 3">
    <name type="scientific">Zopfia rhizophila CBS 207.26</name>
    <dbReference type="NCBI Taxonomy" id="1314779"/>
    <lineage>
        <taxon>Eukaryota</taxon>
        <taxon>Fungi</taxon>
        <taxon>Dikarya</taxon>
        <taxon>Ascomycota</taxon>
        <taxon>Pezizomycotina</taxon>
        <taxon>Dothideomycetes</taxon>
        <taxon>Dothideomycetes incertae sedis</taxon>
        <taxon>Zopfiaceae</taxon>
        <taxon>Zopfia</taxon>
    </lineage>
</organism>
<gene>
    <name evidence="2" type="ORF">K469DRAFT_652322</name>
</gene>
<feature type="region of interest" description="Disordered" evidence="1">
    <location>
        <begin position="329"/>
        <end position="369"/>
    </location>
</feature>
<feature type="region of interest" description="Disordered" evidence="1">
    <location>
        <begin position="175"/>
        <end position="221"/>
    </location>
</feature>
<evidence type="ECO:0000256" key="1">
    <source>
        <dbReference type="SAM" id="MobiDB-lite"/>
    </source>
</evidence>
<name>A0A6A6EV54_9PEZI</name>
<dbReference type="InterPro" id="IPR001611">
    <property type="entry name" value="Leu-rich_rpt"/>
</dbReference>
<dbReference type="Proteomes" id="UP000800200">
    <property type="component" value="Unassembled WGS sequence"/>
</dbReference>
<dbReference type="OrthoDB" id="9876299at2759"/>
<dbReference type="SUPFAM" id="SSF52047">
    <property type="entry name" value="RNI-like"/>
    <property type="match status" value="1"/>
</dbReference>
<evidence type="ECO:0000313" key="2">
    <source>
        <dbReference type="EMBL" id="KAF2193756.1"/>
    </source>
</evidence>
<dbReference type="Pfam" id="PF13516">
    <property type="entry name" value="LRR_6"/>
    <property type="match status" value="1"/>
</dbReference>
<feature type="compositionally biased region" description="Low complexity" evidence="1">
    <location>
        <begin position="192"/>
        <end position="207"/>
    </location>
</feature>
<evidence type="ECO:0000313" key="3">
    <source>
        <dbReference type="Proteomes" id="UP000800200"/>
    </source>
</evidence>
<keyword evidence="3" id="KW-1185">Reference proteome</keyword>
<dbReference type="Gene3D" id="3.80.10.10">
    <property type="entry name" value="Ribonuclease Inhibitor"/>
    <property type="match status" value="1"/>
</dbReference>
<sequence length="576" mass="64389">MTKLNYTKRRTDGLKLADTVAKDLVGLPESPPAPSEGLSPPLDLVLTGKKLTDGGLQLFTQELINGLTSPAAPPVQTPAFKLEAFDLAGNCLTAKSLPLLADVVRLTTFDLRTLNLSGNEIVINDDEAANIWEDFLDAFKRCRALTTLDFSGNPLGDQRPFEIFARVYLRHPPVDPNELHHPQVEDADQTESPSSSSKRKMSSPLSSTQSGRSENMTSGKNLKRRCGLRSVPYITINDTGLNDVGALWLSQLLTQHYLPQQLISSFKGGPVAACPDGNTLSNACCGLVYLPNNGLTENGRKLLSLAEDPRKDLLNFSTNLDNISEHREWEVMDNKQGTPTKRQLSDKRRTSGRLNETSEDENGSRKSAEFDSFRRRIERIIMDQSLNCELWVVSLKMLGIAREMVIKPYKPSPITQEAPMDGRIPIPVLTLRRNMMSVNVAHHLPRGTRADDTPSPFPIFDIKEESPEQVRADEKWTPKYLTARRRLSQKTLKKMDRYETDSGNVGELSQALWRYVSSIAAGAEQILVKSQKDRIMKWAARRENVVGEKGLLGKARSYQKWTLLDNIGCLAYEIEF</sequence>
<proteinExistence type="predicted"/>
<accession>A0A6A6EV54</accession>
<evidence type="ECO:0008006" key="4">
    <source>
        <dbReference type="Google" id="ProtNLM"/>
    </source>
</evidence>
<reference evidence="2" key="1">
    <citation type="journal article" date="2020" name="Stud. Mycol.">
        <title>101 Dothideomycetes genomes: a test case for predicting lifestyles and emergence of pathogens.</title>
        <authorList>
            <person name="Haridas S."/>
            <person name="Albert R."/>
            <person name="Binder M."/>
            <person name="Bloem J."/>
            <person name="Labutti K."/>
            <person name="Salamov A."/>
            <person name="Andreopoulos B."/>
            <person name="Baker S."/>
            <person name="Barry K."/>
            <person name="Bills G."/>
            <person name="Bluhm B."/>
            <person name="Cannon C."/>
            <person name="Castanera R."/>
            <person name="Culley D."/>
            <person name="Daum C."/>
            <person name="Ezra D."/>
            <person name="Gonzalez J."/>
            <person name="Henrissat B."/>
            <person name="Kuo A."/>
            <person name="Liang C."/>
            <person name="Lipzen A."/>
            <person name="Lutzoni F."/>
            <person name="Magnuson J."/>
            <person name="Mondo S."/>
            <person name="Nolan M."/>
            <person name="Ohm R."/>
            <person name="Pangilinan J."/>
            <person name="Park H.-J."/>
            <person name="Ramirez L."/>
            <person name="Alfaro M."/>
            <person name="Sun H."/>
            <person name="Tritt A."/>
            <person name="Yoshinaga Y."/>
            <person name="Zwiers L.-H."/>
            <person name="Turgeon B."/>
            <person name="Goodwin S."/>
            <person name="Spatafora J."/>
            <person name="Crous P."/>
            <person name="Grigoriev I."/>
        </authorList>
    </citation>
    <scope>NUCLEOTIDE SEQUENCE</scope>
    <source>
        <strain evidence="2">CBS 207.26</strain>
    </source>
</reference>
<feature type="compositionally biased region" description="Polar residues" evidence="1">
    <location>
        <begin position="208"/>
        <end position="220"/>
    </location>
</feature>